<evidence type="ECO:0000313" key="4">
    <source>
        <dbReference type="EMBL" id="GIN57825.1"/>
    </source>
</evidence>
<evidence type="ECO:0000256" key="3">
    <source>
        <dbReference type="RuleBase" id="RU362076"/>
    </source>
</evidence>
<gene>
    <name evidence="4" type="ORF">J8TS2_21440</name>
</gene>
<evidence type="ECO:0000256" key="1">
    <source>
        <dbReference type="ARBA" id="ARBA00010577"/>
    </source>
</evidence>
<evidence type="ECO:0000256" key="2">
    <source>
        <dbReference type="ARBA" id="ARBA00022795"/>
    </source>
</evidence>
<comment type="similarity">
    <text evidence="1 3">Belongs to the FlgD family.</text>
</comment>
<dbReference type="Pfam" id="PF03963">
    <property type="entry name" value="FlgD"/>
    <property type="match status" value="1"/>
</dbReference>
<keyword evidence="2 3" id="KW-1005">Bacterial flagellum biogenesis</keyword>
<name>A0ABQ4KIN6_9BACI</name>
<comment type="caution">
    <text evidence="4">The sequence shown here is derived from an EMBL/GenBank/DDBJ whole genome shotgun (WGS) entry which is preliminary data.</text>
</comment>
<evidence type="ECO:0000313" key="5">
    <source>
        <dbReference type="Proteomes" id="UP000679950"/>
    </source>
</evidence>
<proteinExistence type="inferred from homology"/>
<protein>
    <recommendedName>
        <fullName evidence="3">Basal-body rod modification protein FlgD</fullName>
    </recommendedName>
</protein>
<dbReference type="NCBIfam" id="NF007197">
    <property type="entry name" value="PRK09618.1"/>
    <property type="match status" value="1"/>
</dbReference>
<organism evidence="4 5">
    <name type="scientific">Lederbergia ruris</name>
    <dbReference type="NCBI Taxonomy" id="217495"/>
    <lineage>
        <taxon>Bacteria</taxon>
        <taxon>Bacillati</taxon>
        <taxon>Bacillota</taxon>
        <taxon>Bacilli</taxon>
        <taxon>Bacillales</taxon>
        <taxon>Bacillaceae</taxon>
        <taxon>Lederbergia</taxon>
    </lineage>
</organism>
<keyword evidence="5" id="KW-1185">Reference proteome</keyword>
<sequence>MTTSLDPTLFYSSVQNREVKTENDRLGKDDFLKLLMAQLQNQDPMNPMEDNEFISQMATFSSLEQMTNMNNSIEKLVQLEIQSSLIDYSHFVGKEVTWHNVTDEDEAIVTEGKGIVASVQFVGDSVKFILEDGTELFPANISQVNQPSLESPFVQASHLIGKTITWEEEGIEFEDIVQSITQKKGQLLLQMKDGQEVKLNQLTKIQD</sequence>
<dbReference type="InterPro" id="IPR005648">
    <property type="entry name" value="FlgD"/>
</dbReference>
<reference evidence="4 5" key="1">
    <citation type="submission" date="2021-03" db="EMBL/GenBank/DDBJ databases">
        <title>Antimicrobial resistance genes in bacteria isolated from Japanese honey, and their potential for conferring macrolide and lincosamide resistance in the American foulbrood pathogen Paenibacillus larvae.</title>
        <authorList>
            <person name="Okamoto M."/>
            <person name="Kumagai M."/>
            <person name="Kanamori H."/>
            <person name="Takamatsu D."/>
        </authorList>
    </citation>
    <scope>NUCLEOTIDE SEQUENCE [LARGE SCALE GENOMIC DNA]</scope>
    <source>
        <strain evidence="4 5">J8TS2</strain>
    </source>
</reference>
<dbReference type="Proteomes" id="UP000679950">
    <property type="component" value="Unassembled WGS sequence"/>
</dbReference>
<comment type="function">
    <text evidence="3">Required for flagellar hook formation. May act as a scaffolding protein.</text>
</comment>
<dbReference type="RefSeq" id="WP_158323409.1">
    <property type="nucleotide sequence ID" value="NZ_BORB01000015.1"/>
</dbReference>
<accession>A0ABQ4KIN6</accession>
<dbReference type="EMBL" id="BORB01000015">
    <property type="protein sequence ID" value="GIN57825.1"/>
    <property type="molecule type" value="Genomic_DNA"/>
</dbReference>